<dbReference type="EMBL" id="QFBC01000021">
    <property type="protein sequence ID" value="PWE52679.1"/>
    <property type="molecule type" value="Genomic_DNA"/>
</dbReference>
<dbReference type="PANTHER" id="PTHR43328">
    <property type="entry name" value="ACETYLTRANSFERASE-RELATED"/>
    <property type="match status" value="1"/>
</dbReference>
<dbReference type="AlphaFoldDB" id="A0A2U2DH95"/>
<feature type="domain" description="N-acetyltransferase" evidence="1">
    <location>
        <begin position="27"/>
        <end position="187"/>
    </location>
</feature>
<dbReference type="GO" id="GO:0016747">
    <property type="term" value="F:acyltransferase activity, transferring groups other than amino-acyl groups"/>
    <property type="evidence" value="ECO:0007669"/>
    <property type="project" value="InterPro"/>
</dbReference>
<dbReference type="Pfam" id="PF13302">
    <property type="entry name" value="Acetyltransf_3"/>
    <property type="match status" value="1"/>
</dbReference>
<proteinExistence type="predicted"/>
<dbReference type="PROSITE" id="PS51186">
    <property type="entry name" value="GNAT"/>
    <property type="match status" value="1"/>
</dbReference>
<keyword evidence="3" id="KW-1185">Reference proteome</keyword>
<protein>
    <submittedName>
        <fullName evidence="2">GNAT family N-acetyltransferase</fullName>
    </submittedName>
</protein>
<dbReference type="InterPro" id="IPR000182">
    <property type="entry name" value="GNAT_dom"/>
</dbReference>
<dbReference type="Gene3D" id="3.40.630.30">
    <property type="match status" value="1"/>
</dbReference>
<dbReference type="InterPro" id="IPR016181">
    <property type="entry name" value="Acyl_CoA_acyltransferase"/>
</dbReference>
<name>A0A2U2DH95_9HYPH</name>
<evidence type="ECO:0000259" key="1">
    <source>
        <dbReference type="PROSITE" id="PS51186"/>
    </source>
</evidence>
<keyword evidence="2" id="KW-0808">Transferase</keyword>
<reference evidence="2 3" key="1">
    <citation type="submission" date="2018-05" db="EMBL/GenBank/DDBJ databases">
        <title>The draft genome of strain NS-104.</title>
        <authorList>
            <person name="Hang P."/>
            <person name="Jiang J."/>
        </authorList>
    </citation>
    <scope>NUCLEOTIDE SEQUENCE [LARGE SCALE GENOMIC DNA]</scope>
    <source>
        <strain evidence="2 3">NS-104</strain>
    </source>
</reference>
<dbReference type="Proteomes" id="UP000245252">
    <property type="component" value="Unassembled WGS sequence"/>
</dbReference>
<accession>A0A2U2DH95</accession>
<evidence type="ECO:0000313" key="2">
    <source>
        <dbReference type="EMBL" id="PWE52679.1"/>
    </source>
</evidence>
<dbReference type="PANTHER" id="PTHR43328:SF1">
    <property type="entry name" value="N-ACETYLTRANSFERASE DOMAIN-CONTAINING PROTEIN"/>
    <property type="match status" value="1"/>
</dbReference>
<gene>
    <name evidence="2" type="ORF">DEM27_29320</name>
</gene>
<comment type="caution">
    <text evidence="2">The sequence shown here is derived from an EMBL/GenBank/DDBJ whole genome shotgun (WGS) entry which is preliminary data.</text>
</comment>
<dbReference type="SUPFAM" id="SSF55729">
    <property type="entry name" value="Acyl-CoA N-acyltransferases (Nat)"/>
    <property type="match status" value="1"/>
</dbReference>
<sequence>MNAQTLRRVETARPSAGPCPVIRTERLVLRPHRLGDADAIAESFADFRVTRMLSRVPVPYHRQDALDWLVPQMSGMLPDWSLAITTGDDVHIGVVGIELRHGQWHLGYWLNRFYWGRGYMSEATGATIERLFRRMPDITLHSGAFADNPASLRIQNKLGFRLTGCSDAFCLARNAMAPHIETVLTAESFVPPPRR</sequence>
<evidence type="ECO:0000313" key="3">
    <source>
        <dbReference type="Proteomes" id="UP000245252"/>
    </source>
</evidence>
<dbReference type="OrthoDB" id="9804153at2"/>
<dbReference type="RefSeq" id="WP_109461803.1">
    <property type="nucleotide sequence ID" value="NZ_QFBC01000021.1"/>
</dbReference>
<organism evidence="2 3">
    <name type="scientific">Metarhizobium album</name>
    <dbReference type="NCBI Taxonomy" id="2182425"/>
    <lineage>
        <taxon>Bacteria</taxon>
        <taxon>Pseudomonadati</taxon>
        <taxon>Pseudomonadota</taxon>
        <taxon>Alphaproteobacteria</taxon>
        <taxon>Hyphomicrobiales</taxon>
        <taxon>Rhizobiaceae</taxon>
        <taxon>Metarhizobium</taxon>
    </lineage>
</organism>